<evidence type="ECO:0000313" key="2">
    <source>
        <dbReference type="Proteomes" id="UP001333110"/>
    </source>
</evidence>
<comment type="caution">
    <text evidence="1">The sequence shown here is derived from an EMBL/GenBank/DDBJ whole genome shotgun (WGS) entry which is preliminary data.</text>
</comment>
<reference evidence="1 2" key="1">
    <citation type="journal article" date="2023" name="J. Hered.">
        <title>Chromosome-level genome of the wood stork (Mycteria americana) provides insight into avian chromosome evolution.</title>
        <authorList>
            <person name="Flamio R. Jr."/>
            <person name="Ramstad K.M."/>
        </authorList>
    </citation>
    <scope>NUCLEOTIDE SEQUENCE [LARGE SCALE GENOMIC DNA]</scope>
    <source>
        <strain evidence="1">JAX WOST 10</strain>
    </source>
</reference>
<organism evidence="1 2">
    <name type="scientific">Mycteria americana</name>
    <name type="common">Wood stork</name>
    <dbReference type="NCBI Taxonomy" id="33587"/>
    <lineage>
        <taxon>Eukaryota</taxon>
        <taxon>Metazoa</taxon>
        <taxon>Chordata</taxon>
        <taxon>Craniata</taxon>
        <taxon>Vertebrata</taxon>
        <taxon>Euteleostomi</taxon>
        <taxon>Archelosauria</taxon>
        <taxon>Archosauria</taxon>
        <taxon>Dinosauria</taxon>
        <taxon>Saurischia</taxon>
        <taxon>Theropoda</taxon>
        <taxon>Coelurosauria</taxon>
        <taxon>Aves</taxon>
        <taxon>Neognathae</taxon>
        <taxon>Neoaves</taxon>
        <taxon>Aequornithes</taxon>
        <taxon>Ciconiiformes</taxon>
        <taxon>Ciconiidae</taxon>
        <taxon>Mycteria</taxon>
    </lineage>
</organism>
<evidence type="ECO:0000313" key="1">
    <source>
        <dbReference type="EMBL" id="KAK4830888.1"/>
    </source>
</evidence>
<proteinExistence type="predicted"/>
<feature type="non-terminal residue" evidence="1">
    <location>
        <position position="114"/>
    </location>
</feature>
<dbReference type="EMBL" id="JAUNZN010000001">
    <property type="protein sequence ID" value="KAK4830888.1"/>
    <property type="molecule type" value="Genomic_DNA"/>
</dbReference>
<dbReference type="Proteomes" id="UP001333110">
    <property type="component" value="Unassembled WGS sequence"/>
</dbReference>
<dbReference type="AlphaFoldDB" id="A0AAN7PT62"/>
<protein>
    <submittedName>
        <fullName evidence="1">Uncharacterized protein</fullName>
    </submittedName>
</protein>
<name>A0AAN7PT62_MYCAM</name>
<sequence>MTWKCTISLGVLSSKAGGDMAEFCLELGNSLQVVKRENKELSGDLTTLYNYLKRGCSEVNIGLFSQVTSHRTRGNGLKLHQGRFRLDIRKNSSRKGLSSIGRGCPGKWLSRHPW</sequence>
<accession>A0AAN7PT62</accession>
<keyword evidence="2" id="KW-1185">Reference proteome</keyword>
<gene>
    <name evidence="1" type="ORF">QYF61_013817</name>
</gene>